<evidence type="ECO:0000313" key="2">
    <source>
        <dbReference type="Proteomes" id="UP000525652"/>
    </source>
</evidence>
<protein>
    <submittedName>
        <fullName evidence="1">Uncharacterized protein</fullName>
    </submittedName>
</protein>
<comment type="caution">
    <text evidence="1">The sequence shown here is derived from an EMBL/GenBank/DDBJ whole genome shotgun (WGS) entry which is preliminary data.</text>
</comment>
<dbReference type="Proteomes" id="UP000525652">
    <property type="component" value="Unassembled WGS sequence"/>
</dbReference>
<gene>
    <name evidence="1" type="ORF">H5P30_19370</name>
</gene>
<sequence length="50" mass="5619">MEGAEATLLQWGMAFSLAQVEAWLVPVSWEELVVERFSFRGVRVHADGGR</sequence>
<dbReference type="AlphaFoldDB" id="A0A7X1B1L8"/>
<keyword evidence="2" id="KW-1185">Reference proteome</keyword>
<dbReference type="EMBL" id="JACHVA010000136">
    <property type="protein sequence ID" value="MBC2603946.1"/>
    <property type="molecule type" value="Genomic_DNA"/>
</dbReference>
<reference evidence="1 2" key="1">
    <citation type="submission" date="2020-07" db="EMBL/GenBank/DDBJ databases">
        <authorList>
            <person name="Feng X."/>
        </authorList>
    </citation>
    <scope>NUCLEOTIDE SEQUENCE [LARGE SCALE GENOMIC DNA]</scope>
    <source>
        <strain evidence="1 2">JCM14086</strain>
    </source>
</reference>
<accession>A0A7X1B1L8</accession>
<proteinExistence type="predicted"/>
<dbReference type="RefSeq" id="WP_185694564.1">
    <property type="nucleotide sequence ID" value="NZ_JACHVA010000136.1"/>
</dbReference>
<evidence type="ECO:0000313" key="1">
    <source>
        <dbReference type="EMBL" id="MBC2603946.1"/>
    </source>
</evidence>
<organism evidence="1 2">
    <name type="scientific">Puniceicoccus vermicola</name>
    <dbReference type="NCBI Taxonomy" id="388746"/>
    <lineage>
        <taxon>Bacteria</taxon>
        <taxon>Pseudomonadati</taxon>
        <taxon>Verrucomicrobiota</taxon>
        <taxon>Opitutia</taxon>
        <taxon>Puniceicoccales</taxon>
        <taxon>Puniceicoccaceae</taxon>
        <taxon>Puniceicoccus</taxon>
    </lineage>
</organism>
<name>A0A7X1B1L8_9BACT</name>